<sequence>MAAFTLTFAPTTRSFGRSGYNKDGDDSDSKPTNSRGRSGYNEPEEGDSGRSGYNSPDDDDSSKGNKGRSGYNGPSDDEDASMDGAFFCFRPFAFNSIGMEFCFFFFSNWLSSASASASASALALGTSISIG</sequence>
<evidence type="ECO:0000256" key="1">
    <source>
        <dbReference type="SAM" id="MobiDB-lite"/>
    </source>
</evidence>
<feature type="region of interest" description="Disordered" evidence="1">
    <location>
        <begin position="1"/>
        <end position="77"/>
    </location>
</feature>
<accession>A0A8K0RZ94</accession>
<reference evidence="2" key="1">
    <citation type="journal article" date="2021" name="Nat. Commun.">
        <title>Genetic determinants of endophytism in the Arabidopsis root mycobiome.</title>
        <authorList>
            <person name="Mesny F."/>
            <person name="Miyauchi S."/>
            <person name="Thiergart T."/>
            <person name="Pickel B."/>
            <person name="Atanasova L."/>
            <person name="Karlsson M."/>
            <person name="Huettel B."/>
            <person name="Barry K.W."/>
            <person name="Haridas S."/>
            <person name="Chen C."/>
            <person name="Bauer D."/>
            <person name="Andreopoulos W."/>
            <person name="Pangilinan J."/>
            <person name="LaButti K."/>
            <person name="Riley R."/>
            <person name="Lipzen A."/>
            <person name="Clum A."/>
            <person name="Drula E."/>
            <person name="Henrissat B."/>
            <person name="Kohler A."/>
            <person name="Grigoriev I.V."/>
            <person name="Martin F.M."/>
            <person name="Hacquard S."/>
        </authorList>
    </citation>
    <scope>NUCLEOTIDE SEQUENCE</scope>
    <source>
        <strain evidence="2">MPI-SDFR-AT-0068</strain>
    </source>
</reference>
<dbReference type="EMBL" id="JAGPXF010000004">
    <property type="protein sequence ID" value="KAH7246085.1"/>
    <property type="molecule type" value="Genomic_DNA"/>
</dbReference>
<name>A0A8K0RZ94_9HYPO</name>
<dbReference type="AlphaFoldDB" id="A0A8K0RZ94"/>
<evidence type="ECO:0000313" key="2">
    <source>
        <dbReference type="EMBL" id="KAH7246085.1"/>
    </source>
</evidence>
<feature type="compositionally biased region" description="Basic and acidic residues" evidence="1">
    <location>
        <begin position="20"/>
        <end position="29"/>
    </location>
</feature>
<protein>
    <submittedName>
        <fullName evidence="2">Uncharacterized protein</fullName>
    </submittedName>
</protein>
<evidence type="ECO:0000313" key="3">
    <source>
        <dbReference type="Proteomes" id="UP000813427"/>
    </source>
</evidence>
<comment type="caution">
    <text evidence="2">The sequence shown here is derived from an EMBL/GenBank/DDBJ whole genome shotgun (WGS) entry which is preliminary data.</text>
</comment>
<organism evidence="2 3">
    <name type="scientific">Fusarium tricinctum</name>
    <dbReference type="NCBI Taxonomy" id="61284"/>
    <lineage>
        <taxon>Eukaryota</taxon>
        <taxon>Fungi</taxon>
        <taxon>Dikarya</taxon>
        <taxon>Ascomycota</taxon>
        <taxon>Pezizomycotina</taxon>
        <taxon>Sordariomycetes</taxon>
        <taxon>Hypocreomycetidae</taxon>
        <taxon>Hypocreales</taxon>
        <taxon>Nectriaceae</taxon>
        <taxon>Fusarium</taxon>
        <taxon>Fusarium tricinctum species complex</taxon>
    </lineage>
</organism>
<gene>
    <name evidence="2" type="ORF">BKA59DRAFT_512045</name>
</gene>
<keyword evidence="3" id="KW-1185">Reference proteome</keyword>
<proteinExistence type="predicted"/>
<dbReference type="OrthoDB" id="5119144at2759"/>
<dbReference type="Proteomes" id="UP000813427">
    <property type="component" value="Unassembled WGS sequence"/>
</dbReference>